<dbReference type="GO" id="GO:0005525">
    <property type="term" value="F:GTP binding"/>
    <property type="evidence" value="ECO:0007669"/>
    <property type="project" value="UniProtKB-KW"/>
</dbReference>
<dbReference type="NCBIfam" id="TIGR00231">
    <property type="entry name" value="small_GTP"/>
    <property type="match status" value="1"/>
</dbReference>
<organism evidence="5 6">
    <name type="scientific">Babesia microti (strain RI)</name>
    <dbReference type="NCBI Taxonomy" id="1133968"/>
    <lineage>
        <taxon>Eukaryota</taxon>
        <taxon>Sar</taxon>
        <taxon>Alveolata</taxon>
        <taxon>Apicomplexa</taxon>
        <taxon>Aconoidasida</taxon>
        <taxon>Piroplasmida</taxon>
        <taxon>Babesiidae</taxon>
        <taxon>Babesia</taxon>
    </lineage>
</organism>
<dbReference type="InterPro" id="IPR005225">
    <property type="entry name" value="Small_GTP-bd"/>
</dbReference>
<dbReference type="InterPro" id="IPR031157">
    <property type="entry name" value="G_TR_CS"/>
</dbReference>
<dbReference type="GO" id="GO:0032790">
    <property type="term" value="P:ribosome disassembly"/>
    <property type="evidence" value="ECO:0007669"/>
    <property type="project" value="TreeGrafter"/>
</dbReference>
<accession>A0A1R4AA58</accession>
<reference evidence="5 6" key="3">
    <citation type="journal article" date="2016" name="Sci. Rep.">
        <title>Genome-wide diversity and gene expression profiling of Babesia microti isolates identify polymorphic genes that mediate host-pathogen interactions.</title>
        <authorList>
            <person name="Silva J.C."/>
            <person name="Cornillot E."/>
            <person name="McCracken C."/>
            <person name="Usmani-Brown S."/>
            <person name="Dwivedi A."/>
            <person name="Ifeonu O.O."/>
            <person name="Crabtree J."/>
            <person name="Gotia H.T."/>
            <person name="Virji A.Z."/>
            <person name="Reynes C."/>
            <person name="Colinge J."/>
            <person name="Kumar V."/>
            <person name="Lawres L."/>
            <person name="Pazzi J.E."/>
            <person name="Pablo J.V."/>
            <person name="Hung C."/>
            <person name="Brancato J."/>
            <person name="Kumari P."/>
            <person name="Orvis J."/>
            <person name="Tretina K."/>
            <person name="Chibucos M."/>
            <person name="Ott S."/>
            <person name="Sadzewicz L."/>
            <person name="Sengamalay N."/>
            <person name="Shetty A.C."/>
            <person name="Su Q."/>
            <person name="Tallon L."/>
            <person name="Fraser C.M."/>
            <person name="Frutos R."/>
            <person name="Molina D.M."/>
            <person name="Krause P.J."/>
            <person name="Ben Mamoun C."/>
        </authorList>
    </citation>
    <scope>NUCLEOTIDE SEQUENCE [LARGE SCALE GENOMIC DNA]</scope>
    <source>
        <strain evidence="5 6">RI</strain>
    </source>
</reference>
<dbReference type="InterPro" id="IPR009000">
    <property type="entry name" value="Transl_B-barrel_sf"/>
</dbReference>
<dbReference type="InterPro" id="IPR041095">
    <property type="entry name" value="EFG_II"/>
</dbReference>
<dbReference type="InterPro" id="IPR000795">
    <property type="entry name" value="T_Tr_GTP-bd_dom"/>
</dbReference>
<name>A0A1R4AA58_BABMR</name>
<dbReference type="Gene3D" id="3.40.50.300">
    <property type="entry name" value="P-loop containing nucleotide triphosphate hydrolases"/>
    <property type="match status" value="1"/>
</dbReference>
<keyword evidence="6" id="KW-1185">Reference proteome</keyword>
<dbReference type="PROSITE" id="PS51722">
    <property type="entry name" value="G_TR_2"/>
    <property type="match status" value="1"/>
</dbReference>
<dbReference type="GO" id="GO:0003746">
    <property type="term" value="F:translation elongation factor activity"/>
    <property type="evidence" value="ECO:0007669"/>
    <property type="project" value="UniProtKB-KW"/>
</dbReference>
<dbReference type="Gene3D" id="3.30.230.10">
    <property type="match status" value="1"/>
</dbReference>
<dbReference type="KEGG" id="bmic:BMR1_02g01065"/>
<dbReference type="Pfam" id="PF00679">
    <property type="entry name" value="EFG_C"/>
    <property type="match status" value="1"/>
</dbReference>
<protein>
    <submittedName>
        <fullName evidence="5">Elongation factor Tu GTP binding domain</fullName>
    </submittedName>
</protein>
<evidence type="ECO:0000313" key="6">
    <source>
        <dbReference type="Proteomes" id="UP000002899"/>
    </source>
</evidence>
<dbReference type="PROSITE" id="PS00301">
    <property type="entry name" value="G_TR_1"/>
    <property type="match status" value="1"/>
</dbReference>
<dbReference type="Gene3D" id="3.30.70.870">
    <property type="entry name" value="Elongation Factor G (Translational Gtpase), domain 3"/>
    <property type="match status" value="1"/>
</dbReference>
<dbReference type="SUPFAM" id="SSF52540">
    <property type="entry name" value="P-loop containing nucleoside triphosphate hydrolases"/>
    <property type="match status" value="1"/>
</dbReference>
<dbReference type="GO" id="GO:0005739">
    <property type="term" value="C:mitochondrion"/>
    <property type="evidence" value="ECO:0007669"/>
    <property type="project" value="TreeGrafter"/>
</dbReference>
<dbReference type="PANTHER" id="PTHR43261">
    <property type="entry name" value="TRANSLATION ELONGATION FACTOR G-RELATED"/>
    <property type="match status" value="1"/>
</dbReference>
<evidence type="ECO:0000256" key="2">
    <source>
        <dbReference type="ARBA" id="ARBA00022917"/>
    </source>
</evidence>
<reference evidence="5 6" key="1">
    <citation type="journal article" date="2012" name="Nucleic Acids Res.">
        <title>Sequencing of the smallest Apicomplexan genome from the human pathogen Babesia microti.</title>
        <authorList>
            <person name="Cornillot E."/>
            <person name="Hadj-Kaddour K."/>
            <person name="Dassouli A."/>
            <person name="Noel B."/>
            <person name="Ranwez V."/>
            <person name="Vacherie B."/>
            <person name="Augagneur Y."/>
            <person name="Bres V."/>
            <person name="Duclos A."/>
            <person name="Randazzo S."/>
            <person name="Carcy B."/>
            <person name="Debierre-Grockiego F."/>
            <person name="Delbecq S."/>
            <person name="Moubri-Menage K."/>
            <person name="Shams-Eldin H."/>
            <person name="Usmani-Brown S."/>
            <person name="Bringaud F."/>
            <person name="Wincker P."/>
            <person name="Vivares C.P."/>
            <person name="Schwarz R.T."/>
            <person name="Schetters T.P."/>
            <person name="Krause P.J."/>
            <person name="Gorenflot A."/>
            <person name="Berry V."/>
            <person name="Barbe V."/>
            <person name="Ben Mamoun C."/>
        </authorList>
    </citation>
    <scope>NUCLEOTIDE SEQUENCE [LARGE SCALE GENOMIC DNA]</scope>
    <source>
        <strain evidence="5 6">RI</strain>
    </source>
</reference>
<dbReference type="Pfam" id="PF22042">
    <property type="entry name" value="EF-G_D2"/>
    <property type="match status" value="1"/>
</dbReference>
<dbReference type="InterPro" id="IPR027417">
    <property type="entry name" value="P-loop_NTPase"/>
</dbReference>
<reference evidence="5 6" key="2">
    <citation type="journal article" date="2013" name="PLoS ONE">
        <title>Whole genome mapping and re-organization of the nuclear and mitochondrial genomes of Babesia microti isolates.</title>
        <authorList>
            <person name="Cornillot E."/>
            <person name="Dassouli A."/>
            <person name="Garg A."/>
            <person name="Pachikara N."/>
            <person name="Randazzo S."/>
            <person name="Depoix D."/>
            <person name="Carcy B."/>
            <person name="Delbecq S."/>
            <person name="Frutos R."/>
            <person name="Silva J.C."/>
            <person name="Sutton R."/>
            <person name="Krause P.J."/>
            <person name="Mamoun C.B."/>
        </authorList>
    </citation>
    <scope>NUCLEOTIDE SEQUENCE [LARGE SCALE GENOMIC DNA]</scope>
    <source>
        <strain evidence="5 6">RI</strain>
    </source>
</reference>
<dbReference type="InterPro" id="IPR035647">
    <property type="entry name" value="EFG_III/V"/>
</dbReference>
<gene>
    <name evidence="5" type="ORF">BMR1_02g01065</name>
</gene>
<dbReference type="PANTHER" id="PTHR43261:SF1">
    <property type="entry name" value="RIBOSOME-RELEASING FACTOR 2, MITOCHONDRIAL"/>
    <property type="match status" value="1"/>
</dbReference>
<dbReference type="OrthoDB" id="364892at2759"/>
<sequence length="748" mass="83772">MHICRIDIAKHINRTKTFTNYCNIRFHSIKPPNSPSLKGSKSAFIPYETCDIRNIGIMAHVDAGKTTLSESVLYLANEISCMGNIDDGTTQLDFMPLEQERGITIRSAFSTFRWRNNLINLIDTPGHSDFSLDVYRAMEVIDGCILVIDGSRNVEAQTIHIYSKLPKDIPLIIFVNKLDREGVLLNSNVKNIGHRLKCNPVAMVSILNNGNVVDLLANDRLIDDEIKSSIDCLKNKLVELDDELANLYINDAKLNNLDIENALIRQLQKGAVTPVFGGSAIKNNGISILLDYICKLIPNPMKSARDGPCNILRTSNNKSVESTTSAACYIFKIVIDKKKRLNCFIRMCYGELKANDKFRNSTTNSTIKIEYIFKVKGSEHIKVDRLISGDIGMIYSTNDDLRAGQYLISGKDMNSVLDSDKFLSYGLTTSQAPPVCFATLDCPRGVSERNLLNCVKLMSIEDPSITINYNPNEQDNLSIGALGELHLEIFLERLLREYGIKAKLGPIQISYKERVTESLDFEYECEGVHMKVFLNPLELPNMEKYKEISKEGISRKFSLSSYWDQDYQSQIHINLSSNSNDRKSSSLTINEDKHTINELLDTAHNSLCNGPLKGSQIVTTKLTLILLSQNVSSPILKKHVNLAIKQALESCKVELMEPIMRLDINTQVEYLGNITSHLTANVDAEIWQVNHHPFDGQSVDIIAVAKLSKLHGIAGRIKSLGRGHTIFSMLPIGYTFTDDNITSCSTYT</sequence>
<dbReference type="PRINTS" id="PR01037">
    <property type="entry name" value="TCRTETOQM"/>
</dbReference>
<dbReference type="GO" id="GO:0003924">
    <property type="term" value="F:GTPase activity"/>
    <property type="evidence" value="ECO:0007669"/>
    <property type="project" value="InterPro"/>
</dbReference>
<dbReference type="PRINTS" id="PR00315">
    <property type="entry name" value="ELONGATNFCT"/>
</dbReference>
<evidence type="ECO:0000256" key="1">
    <source>
        <dbReference type="ARBA" id="ARBA00022741"/>
    </source>
</evidence>
<evidence type="ECO:0000313" key="5">
    <source>
        <dbReference type="EMBL" id="SJK85867.1"/>
    </source>
</evidence>
<dbReference type="InterPro" id="IPR000640">
    <property type="entry name" value="EFG_V-like"/>
</dbReference>
<keyword evidence="3" id="KW-0342">GTP-binding</keyword>
<proteinExistence type="predicted"/>
<feature type="domain" description="Tr-type G" evidence="4">
    <location>
        <begin position="50"/>
        <end position="301"/>
    </location>
</feature>
<dbReference type="GO" id="GO:0032543">
    <property type="term" value="P:mitochondrial translation"/>
    <property type="evidence" value="ECO:0007669"/>
    <property type="project" value="TreeGrafter"/>
</dbReference>
<dbReference type="InterPro" id="IPR053905">
    <property type="entry name" value="EF-G-like_DII"/>
</dbReference>
<dbReference type="SMART" id="SM00838">
    <property type="entry name" value="EFG_C"/>
    <property type="match status" value="1"/>
</dbReference>
<dbReference type="Pfam" id="PF14492">
    <property type="entry name" value="EFG_III"/>
    <property type="match status" value="1"/>
</dbReference>
<dbReference type="SUPFAM" id="SSF50447">
    <property type="entry name" value="Translation proteins"/>
    <property type="match status" value="1"/>
</dbReference>
<dbReference type="Pfam" id="PF00009">
    <property type="entry name" value="GTP_EFTU"/>
    <property type="match status" value="1"/>
</dbReference>
<dbReference type="InterPro" id="IPR014721">
    <property type="entry name" value="Ribsml_uS5_D2-typ_fold_subgr"/>
</dbReference>
<keyword evidence="1" id="KW-0547">Nucleotide-binding</keyword>
<dbReference type="SUPFAM" id="SSF54980">
    <property type="entry name" value="EF-G C-terminal domain-like"/>
    <property type="match status" value="2"/>
</dbReference>
<evidence type="ECO:0000256" key="3">
    <source>
        <dbReference type="ARBA" id="ARBA00023134"/>
    </source>
</evidence>
<evidence type="ECO:0000259" key="4">
    <source>
        <dbReference type="PROSITE" id="PS51722"/>
    </source>
</evidence>
<dbReference type="AlphaFoldDB" id="A0A1R4AA58"/>
<keyword evidence="2" id="KW-0648">Protein biosynthesis</keyword>
<dbReference type="Proteomes" id="UP000002899">
    <property type="component" value="Chromosome II"/>
</dbReference>
<dbReference type="EMBL" id="FO082872">
    <property type="protein sequence ID" value="SJK85867.1"/>
    <property type="molecule type" value="Genomic_DNA"/>
</dbReference>
<dbReference type="Gene3D" id="2.40.30.10">
    <property type="entry name" value="Translation factors"/>
    <property type="match status" value="1"/>
</dbReference>
<keyword evidence="5" id="KW-0251">Elongation factor</keyword>
<dbReference type="VEuPathDB" id="PiroplasmaDB:BMR1_02g01065"/>
<dbReference type="RefSeq" id="XP_021338078.1">
    <property type="nucleotide sequence ID" value="XM_021483120.1"/>
</dbReference>
<dbReference type="GeneID" id="24424001"/>